<comment type="caution">
    <text evidence="2">The sequence shown here is derived from an EMBL/GenBank/DDBJ whole genome shotgun (WGS) entry which is preliminary data.</text>
</comment>
<dbReference type="EMBL" id="VJZR01000006">
    <property type="protein sequence ID" value="TRX21106.1"/>
    <property type="molecule type" value="Genomic_DNA"/>
</dbReference>
<keyword evidence="3" id="KW-1185">Reference proteome</keyword>
<proteinExistence type="predicted"/>
<name>A0A553CKQ6_9FLAO</name>
<feature type="transmembrane region" description="Helical" evidence="1">
    <location>
        <begin position="149"/>
        <end position="172"/>
    </location>
</feature>
<keyword evidence="1" id="KW-0472">Membrane</keyword>
<accession>A0A553CKQ6</accession>
<feature type="transmembrane region" description="Helical" evidence="1">
    <location>
        <begin position="198"/>
        <end position="215"/>
    </location>
</feature>
<evidence type="ECO:0000313" key="3">
    <source>
        <dbReference type="Proteomes" id="UP000318585"/>
    </source>
</evidence>
<evidence type="ECO:0000256" key="1">
    <source>
        <dbReference type="SAM" id="Phobius"/>
    </source>
</evidence>
<organism evidence="2 3">
    <name type="scientific">Flavobacterium franklandianum</name>
    <dbReference type="NCBI Taxonomy" id="2594430"/>
    <lineage>
        <taxon>Bacteria</taxon>
        <taxon>Pseudomonadati</taxon>
        <taxon>Bacteroidota</taxon>
        <taxon>Flavobacteriia</taxon>
        <taxon>Flavobacteriales</taxon>
        <taxon>Flavobacteriaceae</taxon>
        <taxon>Flavobacterium</taxon>
    </lineage>
</organism>
<gene>
    <name evidence="2" type="ORF">FNW17_09045</name>
</gene>
<evidence type="ECO:0000313" key="2">
    <source>
        <dbReference type="EMBL" id="TRX21106.1"/>
    </source>
</evidence>
<dbReference type="OrthoDB" id="9814194at2"/>
<dbReference type="RefSeq" id="WP_144071463.1">
    <property type="nucleotide sequence ID" value="NZ_VJZR01000006.1"/>
</dbReference>
<protein>
    <submittedName>
        <fullName evidence="2">Uncharacterized protein</fullName>
    </submittedName>
</protein>
<reference evidence="2 3" key="1">
    <citation type="submission" date="2019-07" db="EMBL/GenBank/DDBJ databases">
        <title>Novel species of Flavobacterium.</title>
        <authorList>
            <person name="Liu Q."/>
            <person name="Xin Y.-H."/>
        </authorList>
    </citation>
    <scope>NUCLEOTIDE SEQUENCE [LARGE SCALE GENOMIC DNA]</scope>
    <source>
        <strain evidence="2 3">LB3P56</strain>
    </source>
</reference>
<sequence length="216" mass="25312">MIEEFITFQKFNDQNSASELGDFFKEKKLEYVLEDNSLSFDPTFANNGFGKEFCIKLKKSDFEKGNAFLNEKAEKEIVEIDNDYYLLSFTDKELFELIAASDEWNPFDVSLAERLLKERGKEVTQEEIEKIKTNRIFELSKPEKSQRTYIIIGYITAIFGGFLGIFIGWHLLTFKKTLPNGNRIYVYSNNDRKQGNRILIIGGIFLVIWLLYRFLK</sequence>
<dbReference type="Proteomes" id="UP000318585">
    <property type="component" value="Unassembled WGS sequence"/>
</dbReference>
<keyword evidence="1" id="KW-0812">Transmembrane</keyword>
<dbReference type="AlphaFoldDB" id="A0A553CKQ6"/>
<keyword evidence="1" id="KW-1133">Transmembrane helix</keyword>